<dbReference type="RefSeq" id="WP_145995942.1">
    <property type="nucleotide sequence ID" value="NZ_AP023326.1"/>
</dbReference>
<organism evidence="1 2">
    <name type="scientific">Acetobacter aceti</name>
    <dbReference type="NCBI Taxonomy" id="435"/>
    <lineage>
        <taxon>Bacteria</taxon>
        <taxon>Pseudomonadati</taxon>
        <taxon>Pseudomonadota</taxon>
        <taxon>Alphaproteobacteria</taxon>
        <taxon>Acetobacterales</taxon>
        <taxon>Acetobacteraceae</taxon>
        <taxon>Acetobacter</taxon>
        <taxon>Acetobacter subgen. Acetobacter</taxon>
    </lineage>
</organism>
<accession>A0A6S6PCT5</accession>
<evidence type="ECO:0000313" key="2">
    <source>
        <dbReference type="Proteomes" id="UP000515220"/>
    </source>
</evidence>
<dbReference type="EMBL" id="AP023326">
    <property type="protein sequence ID" value="BCI66607.1"/>
    <property type="molecule type" value="Genomic_DNA"/>
</dbReference>
<gene>
    <name evidence="1" type="ORF">AAJCM20276_12310</name>
</gene>
<evidence type="ECO:0000313" key="1">
    <source>
        <dbReference type="EMBL" id="BCI66607.1"/>
    </source>
</evidence>
<dbReference type="AlphaFoldDB" id="A0A6S6PCT5"/>
<name>A0A6S6PCT5_ACEAC</name>
<proteinExistence type="predicted"/>
<reference evidence="1 2" key="1">
    <citation type="submission" date="2020-07" db="EMBL/GenBank/DDBJ databases">
        <title>Complete Genome Sequence of an acetic acid bacterium, Acetobacter aceti JCM20276.</title>
        <authorList>
            <person name="Hirose Y."/>
            <person name="Mihara H."/>
        </authorList>
    </citation>
    <scope>NUCLEOTIDE SEQUENCE [LARGE SCALE GENOMIC DNA]</scope>
    <source>
        <strain evidence="1 2">JCM20276</strain>
    </source>
</reference>
<sequence length="86" mass="10121">MNARKEYYIIVKDHQRMFIYFEGIVFDDTEINKKVCKMQELGNRITCEACSVEDYVNKEAFIEEVEKSFSKYVYLENQSILNGSGS</sequence>
<dbReference type="Proteomes" id="UP000515220">
    <property type="component" value="Chromosome"/>
</dbReference>
<protein>
    <submittedName>
        <fullName evidence="1">Uncharacterized protein</fullName>
    </submittedName>
</protein>